<accession>A0A0E1XKM7</accession>
<proteinExistence type="predicted"/>
<comment type="caution">
    <text evidence="1">The sequence shown here is derived from an EMBL/GenBank/DDBJ whole genome shotgun (WGS) entry which is preliminary data.</text>
</comment>
<dbReference type="HOGENOM" id="CLU_091246_0_0_9"/>
<reference evidence="1" key="1">
    <citation type="submission" date="2010-05" db="EMBL/GenBank/DDBJ databases">
        <authorList>
            <person name="Muzny D."/>
            <person name="Qin X."/>
            <person name="Buhay C."/>
            <person name="Dugan-Rocha S."/>
            <person name="Ding Y."/>
            <person name="Chen G."/>
            <person name="Hawes A."/>
            <person name="Holder M."/>
            <person name="Jhangiani S."/>
            <person name="Johnson A."/>
            <person name="Khan Z."/>
            <person name="Li Z."/>
            <person name="Liu W."/>
            <person name="Liu X."/>
            <person name="Perez L."/>
            <person name="Shen H."/>
            <person name="Wang Q."/>
            <person name="Watt J."/>
            <person name="Xi L."/>
            <person name="Xin Y."/>
            <person name="Zhou J."/>
            <person name="Deng J."/>
            <person name="Jiang H."/>
            <person name="Liu Y."/>
            <person name="Qu J."/>
            <person name="Song X.-Z."/>
            <person name="Zhang L."/>
            <person name="Villasana D."/>
            <person name="Johnson A."/>
            <person name="Liu J."/>
            <person name="Liyanage D."/>
            <person name="Lorensuhewa L."/>
            <person name="Robinson T."/>
            <person name="Song A."/>
            <person name="Song B.-B."/>
            <person name="Dinh H."/>
            <person name="Thornton R."/>
            <person name="Coyle M."/>
            <person name="Francisco L."/>
            <person name="Jackson L."/>
            <person name="Javaid M."/>
            <person name="Korchina V."/>
            <person name="Kovar C."/>
            <person name="Mata R."/>
            <person name="Mathew T."/>
            <person name="Ngo R."/>
            <person name="Nguyen L."/>
            <person name="Nguyen N."/>
            <person name="Okwuonu G."/>
            <person name="Ongeri F."/>
            <person name="Pham C."/>
            <person name="Simmons D."/>
            <person name="Wilczek-Boney K."/>
            <person name="Hale W."/>
            <person name="Jakkamsetti A."/>
            <person name="Pham P."/>
            <person name="Ruth R."/>
            <person name="San Lucas F."/>
            <person name="Warren J."/>
            <person name="Zhang J."/>
            <person name="Zhao Z."/>
            <person name="Zhou C."/>
            <person name="Zhu D."/>
            <person name="Lee S."/>
            <person name="Bess C."/>
            <person name="Blankenburg K."/>
            <person name="Forbes L."/>
            <person name="Fu Q."/>
            <person name="Gubbala S."/>
            <person name="Hirani K."/>
            <person name="Jayaseelan J.C."/>
            <person name="Lara F."/>
            <person name="Munidasa M."/>
            <person name="Palculict T."/>
            <person name="Patil S."/>
            <person name="Pu L.-L."/>
            <person name="Saada N."/>
            <person name="Tang L."/>
            <person name="Weissenberger G."/>
            <person name="Zhu Y."/>
            <person name="Hemphill L."/>
            <person name="Shang Y."/>
            <person name="Youmans B."/>
            <person name="Ayvaz T."/>
            <person name="Ross M."/>
            <person name="Santibanez J."/>
            <person name="Aqrawi P."/>
            <person name="Gross S."/>
            <person name="Joshi V."/>
            <person name="Fowler G."/>
            <person name="Nazareth L."/>
            <person name="Reid J."/>
            <person name="Worley K."/>
            <person name="Petrosino J."/>
            <person name="Highlander S."/>
            <person name="Gibbs R."/>
        </authorList>
    </citation>
    <scope>NUCLEOTIDE SEQUENCE [LARGE SCALE GENOMIC DNA]</scope>
    <source>
        <strain evidence="1">MN8</strain>
    </source>
</reference>
<dbReference type="AlphaFoldDB" id="A0A0E1XKM7"/>
<organism evidence="1">
    <name type="scientific">Staphylococcus aureus subsp. aureus MN8</name>
    <dbReference type="NCBI Taxonomy" id="548470"/>
    <lineage>
        <taxon>Bacteria</taxon>
        <taxon>Bacillati</taxon>
        <taxon>Bacillota</taxon>
        <taxon>Bacilli</taxon>
        <taxon>Bacillales</taxon>
        <taxon>Staphylococcaceae</taxon>
        <taxon>Staphylococcus</taxon>
    </lineage>
</organism>
<dbReference type="Proteomes" id="UP000003455">
    <property type="component" value="Chromosome"/>
</dbReference>
<gene>
    <name evidence="1" type="ORF">HMPREF0769_10333</name>
</gene>
<evidence type="ECO:0000313" key="1">
    <source>
        <dbReference type="EMBL" id="EFH96331.1"/>
    </source>
</evidence>
<name>A0A0E1XKM7_STAAU</name>
<sequence>MINLETIKQEVRESIVKGIFAGYKDYVNERNEVKKRMVISDAYVYTKSNHIENQVAKHLENFVKYIKENAGPSWKYLKFIFNKDEEKNNIMFILKNEDYFDEKNVSVGKSLVADKNQKSKNYLEGLIAKNSGINFDTVGEDFKIRHQMTADSILFNIKEGSNRDINSYFLIITYRIDKESKQLAAIKQWLPNPETNSAIMVDDLTPLLDKVIVEREDYHIDEEELEVLKNDGELEFIDVEHAFGISIDEDNDMIESER</sequence>
<dbReference type="EMBL" id="ACJA02000001">
    <property type="protein sequence ID" value="EFH96331.1"/>
    <property type="molecule type" value="Genomic_DNA"/>
</dbReference>
<protein>
    <submittedName>
        <fullName evidence="1">Uncharacterized protein</fullName>
    </submittedName>
</protein>